<feature type="signal peptide" evidence="11">
    <location>
        <begin position="1"/>
        <end position="22"/>
    </location>
</feature>
<dbReference type="SUPFAM" id="SSF51445">
    <property type="entry name" value="(Trans)glycosidases"/>
    <property type="match status" value="1"/>
</dbReference>
<name>A0AAV9VEZ8_9PEZI</name>
<evidence type="ECO:0000256" key="8">
    <source>
        <dbReference type="ARBA" id="ARBA00023295"/>
    </source>
</evidence>
<dbReference type="FunFam" id="3.40.50.1700:FF:000003">
    <property type="entry name" value="Probable beta-glucosidase"/>
    <property type="match status" value="1"/>
</dbReference>
<dbReference type="EC" id="3.2.1.21" evidence="4"/>
<proteinExistence type="inferred from homology"/>
<keyword evidence="7" id="KW-0119">Carbohydrate metabolism</keyword>
<sequence length="855" mass="91933">MAPTTHTVLGGAVFLFSALAGAKDSGAPNFYHHSPPAYPAPIGTGNGLPEWSEAYSKAQAIVAQMTLAEKVNLTSGTGWESEQCVGNTGSVPRLGIRGLCLQDSPLGVRAGLYSSAFPAGVTIASTWDDGLAYRRGYAMGAEHRGKGVDVQLGPVSGPLGLFPEGGRNWEGAGSDPYLSGIGLAAAVRGIQDAGVIACAKHYIANEQEHWRQRGENPDVPIEEALSSNVDDRAMHEVFAWPFADAVRAGVGSIMCSYNQINNSYGCQNSELLNGILKNELGFQGFVLSDWQAQHAGVATALAGLDMAMPGDQVFLSHNAYWGSNLTVAVLNGSVPIWRLDDMATRIMASFYKVGRDKTQVPVNLDAWTTDVYGYQHWFAKENYGIINGNVDVRGAHGALIREIAAKGTVILKNNGSLPLGRPRQIAVFGSDATDNPKGPNGCEDRGCADGTVAMGWGSGTANFPYLISPLTALQNKAYQDNTVIQWVVDDYAIDSMHNVAKQADTCLVFVKSQAGEGYLTVDGNRGDRNNLTLWSNGEQVIKTVAGNCSNTIVTVHAPGPVLMEEWIDHPNITAVLFAGLPGQESGNSIVDVLYGFIEPGRLPFTIAKSASDYGVKLMYEPDNLYAPQQNLTNALMIDYRHFDKNNIEPRFEFGFGLSYSNWTYKSITVRKTSAGPYTPFVGRTPAAKNTNVTESPSSLLFPPGFHKVAAYIYPFLSSTSQAGLSGDGEHGPADAYDPSGTPTRPAGGAPGGNPQLYDVLWQVNVTVANTGKRNGEEVVQLYVSQGEQDDPVRVLRGFRRVSVDAGQWTSVIFDITRRDVARWDVVSQNWVVSSAKKKVYVGRSSRDLPLVADLD</sequence>
<evidence type="ECO:0000256" key="5">
    <source>
        <dbReference type="ARBA" id="ARBA00022801"/>
    </source>
</evidence>
<dbReference type="GO" id="GO:0009251">
    <property type="term" value="P:glucan catabolic process"/>
    <property type="evidence" value="ECO:0007669"/>
    <property type="project" value="TreeGrafter"/>
</dbReference>
<comment type="similarity">
    <text evidence="3">Belongs to the glycosyl hydrolase 3 family.</text>
</comment>
<dbReference type="Gene3D" id="3.20.20.300">
    <property type="entry name" value="Glycoside hydrolase, family 3, N-terminal domain"/>
    <property type="match status" value="1"/>
</dbReference>
<evidence type="ECO:0000256" key="7">
    <source>
        <dbReference type="ARBA" id="ARBA00023277"/>
    </source>
</evidence>
<dbReference type="FunFam" id="3.20.20.300:FF:000002">
    <property type="entry name" value="Probable beta-glucosidase"/>
    <property type="match status" value="1"/>
</dbReference>
<dbReference type="Pfam" id="PF00933">
    <property type="entry name" value="Glyco_hydro_3"/>
    <property type="match status" value="1"/>
</dbReference>
<dbReference type="InterPro" id="IPR013783">
    <property type="entry name" value="Ig-like_fold"/>
</dbReference>
<feature type="domain" description="Fibronectin type III-like" evidence="12">
    <location>
        <begin position="777"/>
        <end position="845"/>
    </location>
</feature>
<evidence type="ECO:0000259" key="12">
    <source>
        <dbReference type="SMART" id="SM01217"/>
    </source>
</evidence>
<dbReference type="Gene3D" id="2.60.40.10">
    <property type="entry name" value="Immunoglobulins"/>
    <property type="match status" value="1"/>
</dbReference>
<dbReference type="AlphaFoldDB" id="A0AAV9VEZ8"/>
<organism evidence="13 14">
    <name type="scientific">Orbilia brochopaga</name>
    <dbReference type="NCBI Taxonomy" id="3140254"/>
    <lineage>
        <taxon>Eukaryota</taxon>
        <taxon>Fungi</taxon>
        <taxon>Dikarya</taxon>
        <taxon>Ascomycota</taxon>
        <taxon>Pezizomycotina</taxon>
        <taxon>Orbiliomycetes</taxon>
        <taxon>Orbiliales</taxon>
        <taxon>Orbiliaceae</taxon>
        <taxon>Orbilia</taxon>
    </lineage>
</organism>
<dbReference type="InterPro" id="IPR002772">
    <property type="entry name" value="Glyco_hydro_3_C"/>
</dbReference>
<reference evidence="13 14" key="1">
    <citation type="submission" date="2019-10" db="EMBL/GenBank/DDBJ databases">
        <authorList>
            <person name="Palmer J.M."/>
        </authorList>
    </citation>
    <scope>NUCLEOTIDE SEQUENCE [LARGE SCALE GENOMIC DNA]</scope>
    <source>
        <strain evidence="13 14">TWF696</strain>
    </source>
</reference>
<dbReference type="EMBL" id="JAVHNQ010000001">
    <property type="protein sequence ID" value="KAK6359749.1"/>
    <property type="molecule type" value="Genomic_DNA"/>
</dbReference>
<evidence type="ECO:0000256" key="4">
    <source>
        <dbReference type="ARBA" id="ARBA00012744"/>
    </source>
</evidence>
<keyword evidence="11" id="KW-0732">Signal</keyword>
<accession>A0AAV9VEZ8</accession>
<dbReference type="Proteomes" id="UP001375240">
    <property type="component" value="Unassembled WGS sequence"/>
</dbReference>
<keyword evidence="8" id="KW-0326">Glycosidase</keyword>
<feature type="region of interest" description="Disordered" evidence="10">
    <location>
        <begin position="723"/>
        <end position="751"/>
    </location>
</feature>
<keyword evidence="9" id="KW-0624">Polysaccharide degradation</keyword>
<feature type="compositionally biased region" description="Low complexity" evidence="10">
    <location>
        <begin position="738"/>
        <end position="747"/>
    </location>
</feature>
<dbReference type="InterPro" id="IPR036962">
    <property type="entry name" value="Glyco_hydro_3_N_sf"/>
</dbReference>
<dbReference type="InterPro" id="IPR036881">
    <property type="entry name" value="Glyco_hydro_3_C_sf"/>
</dbReference>
<dbReference type="SUPFAM" id="SSF52279">
    <property type="entry name" value="Beta-D-glucan exohydrolase, C-terminal domain"/>
    <property type="match status" value="1"/>
</dbReference>
<protein>
    <recommendedName>
        <fullName evidence="4">beta-glucosidase</fullName>
        <ecNumber evidence="4">3.2.1.21</ecNumber>
    </recommendedName>
</protein>
<dbReference type="Pfam" id="PF01915">
    <property type="entry name" value="Glyco_hydro_3_C"/>
    <property type="match status" value="1"/>
</dbReference>
<dbReference type="GO" id="GO:0008422">
    <property type="term" value="F:beta-glucosidase activity"/>
    <property type="evidence" value="ECO:0007669"/>
    <property type="project" value="UniProtKB-EC"/>
</dbReference>
<comment type="pathway">
    <text evidence="2">Glycan metabolism; cellulose degradation.</text>
</comment>
<keyword evidence="14" id="KW-1185">Reference proteome</keyword>
<dbReference type="InterPro" id="IPR017853">
    <property type="entry name" value="GH"/>
</dbReference>
<evidence type="ECO:0000256" key="11">
    <source>
        <dbReference type="SAM" id="SignalP"/>
    </source>
</evidence>
<dbReference type="Pfam" id="PF14310">
    <property type="entry name" value="Fn3-like"/>
    <property type="match status" value="1"/>
</dbReference>
<dbReference type="InterPro" id="IPR026891">
    <property type="entry name" value="Fn3-like"/>
</dbReference>
<evidence type="ECO:0000313" key="14">
    <source>
        <dbReference type="Proteomes" id="UP001375240"/>
    </source>
</evidence>
<evidence type="ECO:0000256" key="10">
    <source>
        <dbReference type="SAM" id="MobiDB-lite"/>
    </source>
</evidence>
<dbReference type="PANTHER" id="PTHR42715">
    <property type="entry name" value="BETA-GLUCOSIDASE"/>
    <property type="match status" value="1"/>
</dbReference>
<dbReference type="SMART" id="SM01217">
    <property type="entry name" value="Fn3_like"/>
    <property type="match status" value="1"/>
</dbReference>
<dbReference type="PRINTS" id="PR00133">
    <property type="entry name" value="GLHYDRLASE3"/>
</dbReference>
<dbReference type="Gene3D" id="3.40.50.1700">
    <property type="entry name" value="Glycoside hydrolase family 3 C-terminal domain"/>
    <property type="match status" value="1"/>
</dbReference>
<comment type="catalytic activity">
    <reaction evidence="1">
        <text>Hydrolysis of terminal, non-reducing beta-D-glucosyl residues with release of beta-D-glucose.</text>
        <dbReference type="EC" id="3.2.1.21"/>
    </reaction>
</comment>
<evidence type="ECO:0000256" key="6">
    <source>
        <dbReference type="ARBA" id="ARBA00023180"/>
    </source>
</evidence>
<gene>
    <name evidence="13" type="ORF">TWF696_000888</name>
</gene>
<evidence type="ECO:0000256" key="1">
    <source>
        <dbReference type="ARBA" id="ARBA00000448"/>
    </source>
</evidence>
<dbReference type="InterPro" id="IPR001764">
    <property type="entry name" value="Glyco_hydro_3_N"/>
</dbReference>
<comment type="caution">
    <text evidence="13">The sequence shown here is derived from an EMBL/GenBank/DDBJ whole genome shotgun (WGS) entry which is preliminary data.</text>
</comment>
<dbReference type="PANTHER" id="PTHR42715:SF29">
    <property type="entry name" value="BETA-GLUCOSIDASE A-RELATED"/>
    <property type="match status" value="1"/>
</dbReference>
<evidence type="ECO:0000313" key="13">
    <source>
        <dbReference type="EMBL" id="KAK6359749.1"/>
    </source>
</evidence>
<keyword evidence="6" id="KW-0325">Glycoprotein</keyword>
<keyword evidence="5" id="KW-0378">Hydrolase</keyword>
<evidence type="ECO:0000256" key="3">
    <source>
        <dbReference type="ARBA" id="ARBA00005336"/>
    </source>
</evidence>
<feature type="chain" id="PRO_5043922893" description="beta-glucosidase" evidence="11">
    <location>
        <begin position="23"/>
        <end position="855"/>
    </location>
</feature>
<evidence type="ECO:0000256" key="2">
    <source>
        <dbReference type="ARBA" id="ARBA00004987"/>
    </source>
</evidence>
<evidence type="ECO:0000256" key="9">
    <source>
        <dbReference type="ARBA" id="ARBA00023326"/>
    </source>
</evidence>
<dbReference type="InterPro" id="IPR050288">
    <property type="entry name" value="Cellulose_deg_GH3"/>
</dbReference>